<feature type="compositionally biased region" description="Polar residues" evidence="6">
    <location>
        <begin position="200"/>
        <end position="212"/>
    </location>
</feature>
<feature type="compositionally biased region" description="Polar residues" evidence="6">
    <location>
        <begin position="168"/>
        <end position="182"/>
    </location>
</feature>
<dbReference type="PROSITE" id="PS00463">
    <property type="entry name" value="ZN2_CY6_FUNGAL_1"/>
    <property type="match status" value="1"/>
</dbReference>
<evidence type="ECO:0000256" key="6">
    <source>
        <dbReference type="SAM" id="MobiDB-lite"/>
    </source>
</evidence>
<evidence type="ECO:0000256" key="5">
    <source>
        <dbReference type="ARBA" id="ARBA00023242"/>
    </source>
</evidence>
<dbReference type="Proteomes" id="UP000008867">
    <property type="component" value="Chromosome 5"/>
</dbReference>
<reference evidence="8 9" key="1">
    <citation type="journal article" date="2010" name="Science">
        <title>Pathogenicity determinants in smut fungi revealed by genome comparison.</title>
        <authorList>
            <person name="Schirawski J."/>
            <person name="Mannhaupt G."/>
            <person name="Muench K."/>
            <person name="Brefort T."/>
            <person name="Schipper K."/>
            <person name="Doehlemann G."/>
            <person name="Di Stasio M."/>
            <person name="Roessel N."/>
            <person name="Mendoza-Mendoza A."/>
            <person name="Pester D."/>
            <person name="Mueller O."/>
            <person name="Winterberg B."/>
            <person name="Meyer E."/>
            <person name="Ghareeb H."/>
            <person name="Wollenberg T."/>
            <person name="Muensterkoetter M."/>
            <person name="Wong P."/>
            <person name="Walter M."/>
            <person name="Stukenbrock E."/>
            <person name="Gueldener U."/>
            <person name="Kahmann R."/>
        </authorList>
    </citation>
    <scope>NUCLEOTIDE SEQUENCE [LARGE SCALE GENOMIC DNA]</scope>
    <source>
        <strain evidence="9">SRZ2</strain>
    </source>
</reference>
<organism evidence="8 9">
    <name type="scientific">Sporisorium reilianum (strain SRZ2)</name>
    <name type="common">Maize head smut fungus</name>
    <dbReference type="NCBI Taxonomy" id="999809"/>
    <lineage>
        <taxon>Eukaryota</taxon>
        <taxon>Fungi</taxon>
        <taxon>Dikarya</taxon>
        <taxon>Basidiomycota</taxon>
        <taxon>Ustilaginomycotina</taxon>
        <taxon>Ustilaginomycetes</taxon>
        <taxon>Ustilaginales</taxon>
        <taxon>Ustilaginaceae</taxon>
        <taxon>Sporisorium</taxon>
    </lineage>
</organism>
<dbReference type="PANTHER" id="PTHR31845">
    <property type="entry name" value="FINGER DOMAIN PROTEIN, PUTATIVE-RELATED"/>
    <property type="match status" value="1"/>
</dbReference>
<dbReference type="Gene3D" id="4.10.240.10">
    <property type="entry name" value="Zn(2)-C6 fungal-type DNA-binding domain"/>
    <property type="match status" value="1"/>
</dbReference>
<dbReference type="OrthoDB" id="39175at2759"/>
<dbReference type="AlphaFoldDB" id="E7A027"/>
<evidence type="ECO:0000313" key="9">
    <source>
        <dbReference type="Proteomes" id="UP000008867"/>
    </source>
</evidence>
<dbReference type="HOGENOM" id="CLU_315918_0_0_1"/>
<keyword evidence="3" id="KW-0238">DNA-binding</keyword>
<dbReference type="eggNOG" id="ENOG502QW6D">
    <property type="taxonomic scope" value="Eukaryota"/>
</dbReference>
<dbReference type="VEuPathDB" id="FungiDB:sr16588"/>
<evidence type="ECO:0000256" key="1">
    <source>
        <dbReference type="ARBA" id="ARBA00004123"/>
    </source>
</evidence>
<sequence length="919" mass="98773">MSASQSTPSMSAPSSTAMRSASASNDTSPPAKSNSNDDDADKPKRTQTCFRCRQSKVKCVFEGDNAASCRRCLRLGVNCELQGKKEPLSWQMRVQHQLAALEGSLQTFLEKQMAGGSASQQSHGDAAPFEAHGGNKRSSFPRSRDSPSAGVRMYERDGASKKRRRTIASDQRSANDMQQLAYSSSSHSHTGESPIYADVNSGSASSYPSATHLSPRDAERAAGHAADASANGLLGSLVASVAQEASTSLHGDHALPDDDGVTTTAERGAFQTDDEHDQASRPLSAIQKLRISVLDRKKEHSRSGERVFPNLYRMATSDVGSKDPRPNVIKQDLVSPSDAVVLFRFFADYLDQYSFGFPTYRPDAIMSPMILTSVVCVASLHHAQLNRLHVPLKRDLIARLQTDDPSFPCSDVYETLFSSSSASRSSHLQSNVHFEKELDPELGIGVEEIVGASLFAAWFGGKRAWMASRLARWWSAKFLRQQQHPAMMTMGEIMSILPPPRDLGKQDLLRVWLSAYITEIHQACMEGTPSIAGLSSPHAVCDSLQYAKGLSQRTTLRDRVLIIHSRIAWILSKAYHIAGSGSAEHGKGDRPSTTTAASNDSPSRSCPSCRDGYTGESGATGGVAAATDAASCLHAVLGAFEELDSCQDEMAGRLDAEAIGESETMLYLDLFLARVLIASIGCDFLDSTLWDGSLGQISAHRTRAAHYADKTSSSEADLQSLRSRTLRESLTRGVEGAMRSLELVCLPGMGMQGAAGGVDVSLNVLVLSLWFHWALTRSVLFLMNVLAEYPERLLPRDRSRSIELITMFLDLYSKHIGHANMVLGHHHRSVTSEGAYGGNASWSPSASVGDGRGDHRHGANGSGANGGPADAAGAAAAGASANGAPAAWQSSQEMIQHPATPLLDTLSQCLTWARHGGVM</sequence>
<dbReference type="InterPro" id="IPR001138">
    <property type="entry name" value="Zn2Cys6_DnaBD"/>
</dbReference>
<feature type="compositionally biased region" description="Polar residues" evidence="6">
    <location>
        <begin position="591"/>
        <end position="606"/>
    </location>
</feature>
<protein>
    <recommendedName>
        <fullName evidence="7">Zn(2)-C6 fungal-type domain-containing protein</fullName>
    </recommendedName>
</protein>
<feature type="region of interest" description="Disordered" evidence="6">
    <location>
        <begin position="581"/>
        <end position="611"/>
    </location>
</feature>
<dbReference type="GO" id="GO:0000981">
    <property type="term" value="F:DNA-binding transcription factor activity, RNA polymerase II-specific"/>
    <property type="evidence" value="ECO:0007669"/>
    <property type="project" value="InterPro"/>
</dbReference>
<comment type="subcellular location">
    <subcellularLocation>
        <location evidence="1">Nucleus</location>
    </subcellularLocation>
</comment>
<dbReference type="EMBL" id="FQ311470">
    <property type="protein sequence ID" value="CBQ72857.1"/>
    <property type="molecule type" value="Genomic_DNA"/>
</dbReference>
<feature type="compositionally biased region" description="Low complexity" evidence="6">
    <location>
        <begin position="867"/>
        <end position="877"/>
    </location>
</feature>
<evidence type="ECO:0000256" key="4">
    <source>
        <dbReference type="ARBA" id="ARBA00023163"/>
    </source>
</evidence>
<dbReference type="GO" id="GO:0008270">
    <property type="term" value="F:zinc ion binding"/>
    <property type="evidence" value="ECO:0007669"/>
    <property type="project" value="InterPro"/>
</dbReference>
<feature type="compositionally biased region" description="Low complexity" evidence="6">
    <location>
        <begin position="1"/>
        <end position="24"/>
    </location>
</feature>
<feature type="compositionally biased region" description="Polar residues" evidence="6">
    <location>
        <begin position="25"/>
        <end position="34"/>
    </location>
</feature>
<dbReference type="InterPro" id="IPR036864">
    <property type="entry name" value="Zn2-C6_fun-type_DNA-bd_sf"/>
</dbReference>
<gene>
    <name evidence="8" type="ORF">sr16588</name>
</gene>
<evidence type="ECO:0000313" key="8">
    <source>
        <dbReference type="EMBL" id="CBQ72857.1"/>
    </source>
</evidence>
<dbReference type="CDD" id="cd00067">
    <property type="entry name" value="GAL4"/>
    <property type="match status" value="1"/>
</dbReference>
<keyword evidence="4" id="KW-0804">Transcription</keyword>
<dbReference type="GO" id="GO:0000976">
    <property type="term" value="F:transcription cis-regulatory region binding"/>
    <property type="evidence" value="ECO:0007669"/>
    <property type="project" value="TreeGrafter"/>
</dbReference>
<feature type="domain" description="Zn(2)-C6 fungal-type" evidence="7">
    <location>
        <begin position="48"/>
        <end position="81"/>
    </location>
</feature>
<evidence type="ECO:0000256" key="3">
    <source>
        <dbReference type="ARBA" id="ARBA00023125"/>
    </source>
</evidence>
<proteinExistence type="predicted"/>
<dbReference type="SUPFAM" id="SSF57701">
    <property type="entry name" value="Zn2/Cys6 DNA-binding domain"/>
    <property type="match status" value="1"/>
</dbReference>
<keyword evidence="2" id="KW-0805">Transcription regulation</keyword>
<evidence type="ECO:0000259" key="7">
    <source>
        <dbReference type="PROSITE" id="PS50048"/>
    </source>
</evidence>
<accession>E7A027</accession>
<evidence type="ECO:0000256" key="2">
    <source>
        <dbReference type="ARBA" id="ARBA00023015"/>
    </source>
</evidence>
<dbReference type="GO" id="GO:0005634">
    <property type="term" value="C:nucleus"/>
    <property type="evidence" value="ECO:0007669"/>
    <property type="project" value="UniProtKB-SubCell"/>
</dbReference>
<dbReference type="PANTHER" id="PTHR31845:SF19">
    <property type="entry name" value="TRANSCRIPTION FACTOR DOMAIN-CONTAINING PROTEIN"/>
    <property type="match status" value="1"/>
</dbReference>
<feature type="region of interest" description="Disordered" evidence="6">
    <location>
        <begin position="841"/>
        <end position="877"/>
    </location>
</feature>
<feature type="region of interest" description="Disordered" evidence="6">
    <location>
        <begin position="1"/>
        <end position="45"/>
    </location>
</feature>
<dbReference type="PROSITE" id="PS50048">
    <property type="entry name" value="ZN2_CY6_FUNGAL_2"/>
    <property type="match status" value="1"/>
</dbReference>
<dbReference type="InterPro" id="IPR051089">
    <property type="entry name" value="prtT"/>
</dbReference>
<keyword evidence="9" id="KW-1185">Reference proteome</keyword>
<feature type="region of interest" description="Disordered" evidence="6">
    <location>
        <begin position="112"/>
        <end position="224"/>
    </location>
</feature>
<name>E7A027_SPORE</name>
<keyword evidence="5" id="KW-0539">Nucleus</keyword>